<dbReference type="FunFam" id="3.30.300.30:FF:000010">
    <property type="entry name" value="Enterobactin synthetase component F"/>
    <property type="match status" value="1"/>
</dbReference>
<dbReference type="GO" id="GO:0009366">
    <property type="term" value="C:enterobactin synthetase complex"/>
    <property type="evidence" value="ECO:0007669"/>
    <property type="project" value="TreeGrafter"/>
</dbReference>
<comment type="caution">
    <text evidence="7">The sequence shown here is derived from an EMBL/GenBank/DDBJ whole genome shotgun (WGS) entry which is preliminary data.</text>
</comment>
<feature type="non-terminal residue" evidence="7">
    <location>
        <position position="1"/>
    </location>
</feature>
<dbReference type="NCBIfam" id="TIGR01733">
    <property type="entry name" value="AA-adenyl-dom"/>
    <property type="match status" value="1"/>
</dbReference>
<dbReference type="CDD" id="cd17646">
    <property type="entry name" value="A_NRPS_AB3403-like"/>
    <property type="match status" value="1"/>
</dbReference>
<dbReference type="GO" id="GO:0047527">
    <property type="term" value="F:2,3-dihydroxybenzoate-serine ligase activity"/>
    <property type="evidence" value="ECO:0007669"/>
    <property type="project" value="TreeGrafter"/>
</dbReference>
<dbReference type="PROSITE" id="PS00012">
    <property type="entry name" value="PHOSPHOPANTETHEINE"/>
    <property type="match status" value="1"/>
</dbReference>
<dbReference type="InterPro" id="IPR009081">
    <property type="entry name" value="PP-bd_ACP"/>
</dbReference>
<dbReference type="FunFam" id="3.40.50.980:FF:000002">
    <property type="entry name" value="Enterobactin synthetase component F"/>
    <property type="match status" value="1"/>
</dbReference>
<dbReference type="InterPro" id="IPR006162">
    <property type="entry name" value="Ppantetheine_attach_site"/>
</dbReference>
<dbReference type="GO" id="GO:0031177">
    <property type="term" value="F:phosphopantetheine binding"/>
    <property type="evidence" value="ECO:0007669"/>
    <property type="project" value="InterPro"/>
</dbReference>
<organism evidence="7 8">
    <name type="scientific">Streptomyces tardus</name>
    <dbReference type="NCBI Taxonomy" id="2780544"/>
    <lineage>
        <taxon>Bacteria</taxon>
        <taxon>Bacillati</taxon>
        <taxon>Actinomycetota</taxon>
        <taxon>Actinomycetes</taxon>
        <taxon>Kitasatosporales</taxon>
        <taxon>Streptomycetaceae</taxon>
        <taxon>Streptomyces</taxon>
    </lineage>
</organism>
<dbReference type="PANTHER" id="PTHR45527:SF1">
    <property type="entry name" value="FATTY ACID SYNTHASE"/>
    <property type="match status" value="1"/>
</dbReference>
<dbReference type="Pfam" id="PF00975">
    <property type="entry name" value="Thioesterase"/>
    <property type="match status" value="1"/>
</dbReference>
<dbReference type="Pfam" id="PF00501">
    <property type="entry name" value="AMP-binding"/>
    <property type="match status" value="1"/>
</dbReference>
<accession>A0A949JEW8</accession>
<sequence>NLPHLTAQPLNTQTGAAKFDLGFNFIENKDEDGQPAGIDVQIEYSVDLFDHETVEQLAERLIRLLSVGAEEPETPLSRIGILEPAEREQLLNGWNDTGRALELPARGTGDSGFEPETIAGLFADQAARTPGRSAIVAEDAHLTYAELDARSTRLATHLVSRGVRRGGIVAVAVPRSAALTVALLAVVKTGAAYLPIETDYPSERIAHMLTDAAPAVVLTTGAVRDRLPEEAENAGEGAEAARTLIVLDDPATAHALAVLPADAGALAGPLPDSPAYLLYTSGSTGRPKGVLVPHRGIVNRLLWMQDTYRLGADDRVLQKTPSGFDVSVWEFFWPLITGAVQVAAKPGGHRDPRYLAELIQEAEVTTAHFVPSMLEVFLASPEAAECTGLRRVVCSGEALPAGLRDRFRALLPAELHNLYGPTEASVDVTAWDCAEDADAPVVPIGRPVWNTRTYVLDGTLAPAPVGSSGELYLGGVQLAHGYLGRPALTAERFVADPYGPAGSRLYRTGDLARITRAGVLEFLGRTDDQIKIRGRRVELGEIEHAVSRYPTVGSAIVVAHRAPSGDTQLAAYVTDRDASEPVDLAALRDHLAAVLIDHMVPVHYTRIDEVPVTPNGKVDKKALPAPEQLEQQPGRAPRNETETALCEIFAELLGHESVTIDDNFFTLGGHSLLATRLASRIKDRLDLEMSVVSIFEAPTVAALAVRLGQDAATGPLSGLLPLRAGGTQSPLFCVHPLGGLSWPYAGIAEHLPAEVGLFGLQASGLSEGDPLPGTLEAMAAEYVARIRTVQEQGPYRLLGWSLGGRIAHAMAALLEEAGQEVELLALLDAYPQTEEAEESDFSEADFLKGILAAADLEPSALGGALNLDTVMAAVRAAGNDLAGMSADQLRRLQRVMANSYRVDARGLTGRTGSGAVMFAATTDQVGDPEDWREHLGGELEVHPVDASHNDLMRPEPLAEIGAVLAKKLAATARVDGV</sequence>
<dbReference type="PROSITE" id="PS00455">
    <property type="entry name" value="AMP_BINDING"/>
    <property type="match status" value="1"/>
</dbReference>
<evidence type="ECO:0000256" key="5">
    <source>
        <dbReference type="SAM" id="MobiDB-lite"/>
    </source>
</evidence>
<keyword evidence="3" id="KW-0596">Phosphopantetheine</keyword>
<name>A0A949JEW8_9ACTN</name>
<dbReference type="FunFam" id="3.40.50.12780:FF:000012">
    <property type="entry name" value="Non-ribosomal peptide synthetase"/>
    <property type="match status" value="1"/>
</dbReference>
<dbReference type="SMART" id="SM00824">
    <property type="entry name" value="PKS_TE"/>
    <property type="match status" value="1"/>
</dbReference>
<dbReference type="PANTHER" id="PTHR45527">
    <property type="entry name" value="NONRIBOSOMAL PEPTIDE SYNTHETASE"/>
    <property type="match status" value="1"/>
</dbReference>
<dbReference type="PROSITE" id="PS50075">
    <property type="entry name" value="CARRIER"/>
    <property type="match status" value="1"/>
</dbReference>
<dbReference type="InterPro" id="IPR000873">
    <property type="entry name" value="AMP-dep_synth/lig_dom"/>
</dbReference>
<dbReference type="FunFam" id="3.40.50.980:FF:000001">
    <property type="entry name" value="Non-ribosomal peptide synthetase"/>
    <property type="match status" value="1"/>
</dbReference>
<dbReference type="FunFam" id="1.10.1200.10:FF:000005">
    <property type="entry name" value="Nonribosomal peptide synthetase 1"/>
    <property type="match status" value="1"/>
</dbReference>
<dbReference type="InterPro" id="IPR001242">
    <property type="entry name" value="Condensation_dom"/>
</dbReference>
<dbReference type="AlphaFoldDB" id="A0A949JEW8"/>
<evidence type="ECO:0000256" key="2">
    <source>
        <dbReference type="ARBA" id="ARBA00006432"/>
    </source>
</evidence>
<evidence type="ECO:0000256" key="3">
    <source>
        <dbReference type="ARBA" id="ARBA00022450"/>
    </source>
</evidence>
<dbReference type="GO" id="GO:0009239">
    <property type="term" value="P:enterobactin biosynthetic process"/>
    <property type="evidence" value="ECO:0007669"/>
    <property type="project" value="TreeGrafter"/>
</dbReference>
<dbReference type="InterPro" id="IPR001031">
    <property type="entry name" value="Thioesterase"/>
</dbReference>
<dbReference type="RefSeq" id="WP_216814868.1">
    <property type="nucleotide sequence ID" value="NZ_JAELVF020000001.1"/>
</dbReference>
<dbReference type="GO" id="GO:0005829">
    <property type="term" value="C:cytosol"/>
    <property type="evidence" value="ECO:0007669"/>
    <property type="project" value="TreeGrafter"/>
</dbReference>
<dbReference type="SMART" id="SM00823">
    <property type="entry name" value="PKS_PP"/>
    <property type="match status" value="1"/>
</dbReference>
<dbReference type="InterPro" id="IPR020845">
    <property type="entry name" value="AMP-binding_CS"/>
</dbReference>
<evidence type="ECO:0000259" key="6">
    <source>
        <dbReference type="PROSITE" id="PS50075"/>
    </source>
</evidence>
<keyword evidence="8" id="KW-1185">Reference proteome</keyword>
<dbReference type="EMBL" id="JAELVF020000001">
    <property type="protein sequence ID" value="MBU7597300.1"/>
    <property type="molecule type" value="Genomic_DNA"/>
</dbReference>
<protein>
    <submittedName>
        <fullName evidence="7">Amino acid adenylation domain-containing protein</fullName>
    </submittedName>
</protein>
<evidence type="ECO:0000313" key="8">
    <source>
        <dbReference type="Proteomes" id="UP000694501"/>
    </source>
</evidence>
<dbReference type="Proteomes" id="UP000694501">
    <property type="component" value="Unassembled WGS sequence"/>
</dbReference>
<gene>
    <name evidence="7" type="ORF">JGS22_006535</name>
</gene>
<dbReference type="InterPro" id="IPR010071">
    <property type="entry name" value="AA_adenyl_dom"/>
</dbReference>
<feature type="domain" description="Carrier" evidence="6">
    <location>
        <begin position="636"/>
        <end position="711"/>
    </location>
</feature>
<evidence type="ECO:0000256" key="1">
    <source>
        <dbReference type="ARBA" id="ARBA00001957"/>
    </source>
</evidence>
<reference evidence="7" key="1">
    <citation type="submission" date="2021-06" db="EMBL/GenBank/DDBJ databases">
        <title>Sequencing of actinobacteria type strains.</title>
        <authorList>
            <person name="Nguyen G.-S."/>
            <person name="Wentzel A."/>
        </authorList>
    </citation>
    <scope>NUCLEOTIDE SEQUENCE</scope>
    <source>
        <strain evidence="7">P38-E01</strain>
    </source>
</reference>
<dbReference type="InterPro" id="IPR020806">
    <property type="entry name" value="PKS_PP-bd"/>
</dbReference>
<evidence type="ECO:0000313" key="7">
    <source>
        <dbReference type="EMBL" id="MBU7597300.1"/>
    </source>
</evidence>
<keyword evidence="4" id="KW-0597">Phosphoprotein</keyword>
<proteinExistence type="inferred from homology"/>
<dbReference type="Pfam" id="PF00668">
    <property type="entry name" value="Condensation"/>
    <property type="match status" value="1"/>
</dbReference>
<dbReference type="Pfam" id="PF13193">
    <property type="entry name" value="AMP-binding_C"/>
    <property type="match status" value="1"/>
</dbReference>
<dbReference type="InterPro" id="IPR025110">
    <property type="entry name" value="AMP-bd_C"/>
</dbReference>
<dbReference type="InterPro" id="IPR020802">
    <property type="entry name" value="TesA-like"/>
</dbReference>
<dbReference type="FunFam" id="2.30.38.10:FF:000001">
    <property type="entry name" value="Non-ribosomal peptide synthetase PvdI"/>
    <property type="match status" value="1"/>
</dbReference>
<feature type="region of interest" description="Disordered" evidence="5">
    <location>
        <begin position="615"/>
        <end position="638"/>
    </location>
</feature>
<evidence type="ECO:0000256" key="4">
    <source>
        <dbReference type="ARBA" id="ARBA00022553"/>
    </source>
</evidence>
<comment type="similarity">
    <text evidence="2">Belongs to the ATP-dependent AMP-binding enzyme family.</text>
</comment>
<dbReference type="GO" id="GO:0043041">
    <property type="term" value="P:amino acid activation for nonribosomal peptide biosynthetic process"/>
    <property type="evidence" value="ECO:0007669"/>
    <property type="project" value="TreeGrafter"/>
</dbReference>
<comment type="cofactor">
    <cofactor evidence="1">
        <name>pantetheine 4'-phosphate</name>
        <dbReference type="ChEBI" id="CHEBI:47942"/>
    </cofactor>
</comment>
<dbReference type="Pfam" id="PF00550">
    <property type="entry name" value="PP-binding"/>
    <property type="match status" value="1"/>
</dbReference>